<gene>
    <name evidence="1" type="ORF">K488DRAFT_78489</name>
</gene>
<comment type="caution">
    <text evidence="1">The sequence shown here is derived from an EMBL/GenBank/DDBJ whole genome shotgun (WGS) entry which is preliminary data.</text>
</comment>
<organism evidence="1 2">
    <name type="scientific">Vararia minispora EC-137</name>
    <dbReference type="NCBI Taxonomy" id="1314806"/>
    <lineage>
        <taxon>Eukaryota</taxon>
        <taxon>Fungi</taxon>
        <taxon>Dikarya</taxon>
        <taxon>Basidiomycota</taxon>
        <taxon>Agaricomycotina</taxon>
        <taxon>Agaricomycetes</taxon>
        <taxon>Russulales</taxon>
        <taxon>Lachnocladiaceae</taxon>
        <taxon>Vararia</taxon>
    </lineage>
</organism>
<proteinExistence type="predicted"/>
<dbReference type="EMBL" id="MU273546">
    <property type="protein sequence ID" value="KAI0032442.1"/>
    <property type="molecule type" value="Genomic_DNA"/>
</dbReference>
<protein>
    <submittedName>
        <fullName evidence="1">Ubiquitinyl hydrolase</fullName>
    </submittedName>
</protein>
<accession>A0ACB8QLA5</accession>
<dbReference type="Proteomes" id="UP000814128">
    <property type="component" value="Unassembled WGS sequence"/>
</dbReference>
<evidence type="ECO:0000313" key="2">
    <source>
        <dbReference type="Proteomes" id="UP000814128"/>
    </source>
</evidence>
<reference evidence="1" key="2">
    <citation type="journal article" date="2022" name="New Phytol.">
        <title>Evolutionary transition to the ectomycorrhizal habit in the genomes of a hyperdiverse lineage of mushroom-forming fungi.</title>
        <authorList>
            <person name="Looney B."/>
            <person name="Miyauchi S."/>
            <person name="Morin E."/>
            <person name="Drula E."/>
            <person name="Courty P.E."/>
            <person name="Kohler A."/>
            <person name="Kuo A."/>
            <person name="LaButti K."/>
            <person name="Pangilinan J."/>
            <person name="Lipzen A."/>
            <person name="Riley R."/>
            <person name="Andreopoulos W."/>
            <person name="He G."/>
            <person name="Johnson J."/>
            <person name="Nolan M."/>
            <person name="Tritt A."/>
            <person name="Barry K.W."/>
            <person name="Grigoriev I.V."/>
            <person name="Nagy L.G."/>
            <person name="Hibbett D."/>
            <person name="Henrissat B."/>
            <person name="Matheny P.B."/>
            <person name="Labbe J."/>
            <person name="Martin F.M."/>
        </authorList>
    </citation>
    <scope>NUCLEOTIDE SEQUENCE</scope>
    <source>
        <strain evidence="1">EC-137</strain>
    </source>
</reference>
<keyword evidence="2" id="KW-1185">Reference proteome</keyword>
<reference evidence="1" key="1">
    <citation type="submission" date="2021-02" db="EMBL/GenBank/DDBJ databases">
        <authorList>
            <consortium name="DOE Joint Genome Institute"/>
            <person name="Ahrendt S."/>
            <person name="Looney B.P."/>
            <person name="Miyauchi S."/>
            <person name="Morin E."/>
            <person name="Drula E."/>
            <person name="Courty P.E."/>
            <person name="Chicoki N."/>
            <person name="Fauchery L."/>
            <person name="Kohler A."/>
            <person name="Kuo A."/>
            <person name="Labutti K."/>
            <person name="Pangilinan J."/>
            <person name="Lipzen A."/>
            <person name="Riley R."/>
            <person name="Andreopoulos W."/>
            <person name="He G."/>
            <person name="Johnson J."/>
            <person name="Barry K.W."/>
            <person name="Grigoriev I.V."/>
            <person name="Nagy L."/>
            <person name="Hibbett D."/>
            <person name="Henrissat B."/>
            <person name="Matheny P.B."/>
            <person name="Labbe J."/>
            <person name="Martin F."/>
        </authorList>
    </citation>
    <scope>NUCLEOTIDE SEQUENCE</scope>
    <source>
        <strain evidence="1">EC-137</strain>
    </source>
</reference>
<evidence type="ECO:0000313" key="1">
    <source>
        <dbReference type="EMBL" id="KAI0032442.1"/>
    </source>
</evidence>
<name>A0ACB8QLA5_9AGAM</name>
<keyword evidence="1" id="KW-0378">Hydrolase</keyword>
<sequence length="778" mass="85016">MSSPSNTVAQIAGLLHPKLSQSVHREECTQCFDSQDSLEGIDVCLHCFNGGCLGAERHHARDHSRKTGHRFALNVRRKLKPSTRRAGDEEPPAKMTKLAIAEEREEDMYEHETAVRDWDVDALVPGATDEPAVRALVDAVMAAMSSGKQSEVQAWEEEIVACEHTLTLQQQPTAPIAESGLAHCQKCDLKENLWLCLACGSLGCGRKQIGGLDGNGHALAHYNETRHPVAVKLGTITPEGGADIYCYACDESRTDPELPFHLAHFGISVGTQRKTAKSMTELQIEQNMSLEFSFALTDDSGRPFEPLSGPGRTGLANLGNSCYIASVMQALLALPAFRARYLAAAPTHWAACTVPRPAECVDCQMHKLADGLLSGRYAVPHAGEGGGEGVWQRGLRPATFKALIGRGHAEFATMRQQDAEEFLAHLLTVLRRDAHRTSLPDATRVFAFALEQRLQCRTCMGVRYKNDVQDAFSVPVPAREKGKDEDGKTVYEEVRIEECVALACGTEELAYRCPRCSTDVQASKQMRFATTPDVLVVHAKKFQLVNWVPTKLLIPLAFPEDDVLALDAFVGIGLQEGETELPDDAPGPQVDVDALQQLEAMGFPTVRCQRALLATGDAGAEAAMEWLFAHMDDPDIDAPIQAPGAQAPEPSAEQVELLAAMGFTPTQARKALRETAGNAERAVEWLFSHPDDTGEDTAAPPSSAKEKELPGSRTLPARFRLKAFVSHKGPSVHSGHYVAHVRDGEDWVFFNDEKVVRADAESVRALKGLAYLYFFERI</sequence>